<dbReference type="PANTHER" id="PTHR32329">
    <property type="entry name" value="BIFUNCTIONAL PROTEIN [INCLUDES 2-HYDROXYACYL-COA DEHYDRATASE (N-TER) AND ITS ACTIVATOR DOMAIN (C_TERM)-RELATED"/>
    <property type="match status" value="1"/>
</dbReference>
<keyword evidence="1" id="KW-0808">Transferase</keyword>
<dbReference type="RefSeq" id="WP_318262794.1">
    <property type="nucleotide sequence ID" value="NZ_FUXM01000005.1"/>
</dbReference>
<keyword evidence="1" id="KW-0418">Kinase</keyword>
<evidence type="ECO:0000313" key="2">
    <source>
        <dbReference type="Proteomes" id="UP000189933"/>
    </source>
</evidence>
<sequence>MPKVTFPHMGTMAIGVKGLLRELGVETIVPPPITKRTLELGCRHSPEFACLPLKINLGNFIEAAELGADTILMAGGMGPCRFGYYAQVQREILKDLGYELEMVVLEPPEKHISQFIQRLRRITGNQPLWRVMKALRLAWHKLAALDRLERLVATLRARAYQPEEVEKAWRQVQVCLDQARTLAEIKQAVTHSQQLLYSLPVDWAKKVVRIGLTGEIYCLLEPFANLEIERRLGALGVEVERSLYLSHWINEHLFRGLIPGIPDSHQACQAASPYLNHFVGGHGQDTIGHAVLWAQKGFDGLIQVAPLTCMPEIVAQSILPQVSNELGIPAMTLYFDQHTGEAGLQTRLEAFVDLLVRQKEVNRRNESISRY</sequence>
<dbReference type="PANTHER" id="PTHR32329:SF2">
    <property type="entry name" value="BIFUNCTIONAL PROTEIN [INCLUDES 2-HYDROXYACYL-COA DEHYDRATASE (N-TER) AND ITS ACTIVATOR DOMAIN (C_TERM)"/>
    <property type="match status" value="1"/>
</dbReference>
<dbReference type="Proteomes" id="UP000189933">
    <property type="component" value="Unassembled WGS sequence"/>
</dbReference>
<proteinExistence type="predicted"/>
<dbReference type="GO" id="GO:0016301">
    <property type="term" value="F:kinase activity"/>
    <property type="evidence" value="ECO:0007669"/>
    <property type="project" value="UniProtKB-KW"/>
</dbReference>
<accession>A0A1T4MS83</accession>
<dbReference type="Gene3D" id="3.40.50.11900">
    <property type="match status" value="1"/>
</dbReference>
<dbReference type="EMBL" id="FUXM01000005">
    <property type="protein sequence ID" value="SJZ69813.1"/>
    <property type="molecule type" value="Genomic_DNA"/>
</dbReference>
<keyword evidence="2" id="KW-1185">Reference proteome</keyword>
<dbReference type="AlphaFoldDB" id="A0A1T4MS83"/>
<name>A0A1T4MS83_9FIRM</name>
<organism evidence="1 2">
    <name type="scientific">Carboxydocella sporoproducens DSM 16521</name>
    <dbReference type="NCBI Taxonomy" id="1121270"/>
    <lineage>
        <taxon>Bacteria</taxon>
        <taxon>Bacillati</taxon>
        <taxon>Bacillota</taxon>
        <taxon>Clostridia</taxon>
        <taxon>Eubacteriales</taxon>
        <taxon>Clostridiales Family XVI. Incertae Sedis</taxon>
        <taxon>Carboxydocella</taxon>
    </lineage>
</organism>
<dbReference type="InterPro" id="IPR051805">
    <property type="entry name" value="Dehydratase_Activator_Redct"/>
</dbReference>
<gene>
    <name evidence="1" type="ORF">SAMN02745885_00686</name>
</gene>
<evidence type="ECO:0000313" key="1">
    <source>
        <dbReference type="EMBL" id="SJZ69813.1"/>
    </source>
</evidence>
<reference evidence="2" key="1">
    <citation type="submission" date="2017-02" db="EMBL/GenBank/DDBJ databases">
        <authorList>
            <person name="Varghese N."/>
            <person name="Submissions S."/>
        </authorList>
    </citation>
    <scope>NUCLEOTIDE SEQUENCE [LARGE SCALE GENOMIC DNA]</scope>
    <source>
        <strain evidence="2">DSM 16521</strain>
    </source>
</reference>
<protein>
    <submittedName>
        <fullName evidence="1">Predicted nucleotide-binding protein, sugar kinase/HSP70/actin superfamily</fullName>
    </submittedName>
</protein>